<dbReference type="CDD" id="cd00397">
    <property type="entry name" value="DNA_BRE_C"/>
    <property type="match status" value="1"/>
</dbReference>
<organism evidence="6 7">
    <name type="scientific">Polynucleobacter paneuropaeus</name>
    <dbReference type="NCBI Taxonomy" id="2527775"/>
    <lineage>
        <taxon>Bacteria</taxon>
        <taxon>Pseudomonadati</taxon>
        <taxon>Pseudomonadota</taxon>
        <taxon>Betaproteobacteria</taxon>
        <taxon>Burkholderiales</taxon>
        <taxon>Burkholderiaceae</taxon>
        <taxon>Polynucleobacter</taxon>
    </lineage>
</organism>
<sequence length="192" mass="21886">MSKQAKTLNNDEIRKVLDYVATRKHSERNRAMIYTIFNTGMRVSEVANLRFKDVVDGDGAVRREIRLSAEDTKTKEARIVFVNDKLHKELTRYVKLYKPLNTNVKFFYSQKRASDGYSPNTLAQFFHYLFNRAGIAGASSHSGRRSFITNLANKGVGVRVIMGLSGHRALSSVQCYIDCNDDMKRKAINLLN</sequence>
<comment type="caution">
    <text evidence="6">The sequence shown here is derived from an EMBL/GenBank/DDBJ whole genome shotgun (WGS) entry which is preliminary data.</text>
</comment>
<dbReference type="Proteomes" id="UP000783102">
    <property type="component" value="Unassembled WGS sequence"/>
</dbReference>
<dbReference type="SUPFAM" id="SSF56349">
    <property type="entry name" value="DNA breaking-rejoining enzymes"/>
    <property type="match status" value="1"/>
</dbReference>
<dbReference type="InterPro" id="IPR050090">
    <property type="entry name" value="Tyrosine_recombinase_XerCD"/>
</dbReference>
<gene>
    <name evidence="6" type="ORF">G6731_01025</name>
</gene>
<name>A0A9Q2WG01_9BURK</name>
<proteinExistence type="inferred from homology"/>
<keyword evidence="3" id="KW-0238">DNA-binding</keyword>
<evidence type="ECO:0000256" key="4">
    <source>
        <dbReference type="ARBA" id="ARBA00023172"/>
    </source>
</evidence>
<dbReference type="Gene3D" id="1.10.443.10">
    <property type="entry name" value="Intergrase catalytic core"/>
    <property type="match status" value="1"/>
</dbReference>
<dbReference type="PROSITE" id="PS51898">
    <property type="entry name" value="TYR_RECOMBINASE"/>
    <property type="match status" value="1"/>
</dbReference>
<dbReference type="PANTHER" id="PTHR30349">
    <property type="entry name" value="PHAGE INTEGRASE-RELATED"/>
    <property type="match status" value="1"/>
</dbReference>
<protein>
    <submittedName>
        <fullName evidence="6">Site-specific integrase</fullName>
    </submittedName>
</protein>
<comment type="similarity">
    <text evidence="1">Belongs to the 'phage' integrase family.</text>
</comment>
<keyword evidence="4" id="KW-0233">DNA recombination</keyword>
<accession>A0A9Q2WG01</accession>
<evidence type="ECO:0000313" key="7">
    <source>
        <dbReference type="Proteomes" id="UP000783102"/>
    </source>
</evidence>
<dbReference type="PANTHER" id="PTHR30349:SF41">
    <property type="entry name" value="INTEGRASE_RECOMBINASE PROTEIN MJ0367-RELATED"/>
    <property type="match status" value="1"/>
</dbReference>
<reference evidence="6" key="1">
    <citation type="journal article" date="2021" name="Genome Biol. Evol.">
        <title>Continental-Scale Gene Flow Prevents Allopatric Divergence of Pelagic Freshwater Bacteria.</title>
        <authorList>
            <person name="Hoetzinger M."/>
            <person name="Pitt A."/>
            <person name="Huemer A."/>
            <person name="Hahn M.W."/>
        </authorList>
    </citation>
    <scope>NUCLEOTIDE SEQUENCE</scope>
    <source>
        <strain evidence="6">SM1-W8</strain>
    </source>
</reference>
<dbReference type="Pfam" id="PF00589">
    <property type="entry name" value="Phage_integrase"/>
    <property type="match status" value="1"/>
</dbReference>
<keyword evidence="2" id="KW-0229">DNA integration</keyword>
<dbReference type="InterPro" id="IPR013762">
    <property type="entry name" value="Integrase-like_cat_sf"/>
</dbReference>
<evidence type="ECO:0000256" key="2">
    <source>
        <dbReference type="ARBA" id="ARBA00022908"/>
    </source>
</evidence>
<dbReference type="EMBL" id="JAANEY010000001">
    <property type="protein sequence ID" value="MBT8550544.1"/>
    <property type="molecule type" value="Genomic_DNA"/>
</dbReference>
<dbReference type="GO" id="GO:0006310">
    <property type="term" value="P:DNA recombination"/>
    <property type="evidence" value="ECO:0007669"/>
    <property type="project" value="UniProtKB-KW"/>
</dbReference>
<evidence type="ECO:0000256" key="3">
    <source>
        <dbReference type="ARBA" id="ARBA00023125"/>
    </source>
</evidence>
<dbReference type="GO" id="GO:0003677">
    <property type="term" value="F:DNA binding"/>
    <property type="evidence" value="ECO:0007669"/>
    <property type="project" value="UniProtKB-KW"/>
</dbReference>
<evidence type="ECO:0000256" key="1">
    <source>
        <dbReference type="ARBA" id="ARBA00008857"/>
    </source>
</evidence>
<feature type="domain" description="Tyr recombinase" evidence="5">
    <location>
        <begin position="3"/>
        <end position="189"/>
    </location>
</feature>
<dbReference type="AlphaFoldDB" id="A0A9Q2WG01"/>
<evidence type="ECO:0000313" key="6">
    <source>
        <dbReference type="EMBL" id="MBT8550544.1"/>
    </source>
</evidence>
<dbReference type="InterPro" id="IPR011010">
    <property type="entry name" value="DNA_brk_join_enz"/>
</dbReference>
<dbReference type="GO" id="GO:0015074">
    <property type="term" value="P:DNA integration"/>
    <property type="evidence" value="ECO:0007669"/>
    <property type="project" value="UniProtKB-KW"/>
</dbReference>
<dbReference type="InterPro" id="IPR002104">
    <property type="entry name" value="Integrase_catalytic"/>
</dbReference>
<evidence type="ECO:0000259" key="5">
    <source>
        <dbReference type="PROSITE" id="PS51898"/>
    </source>
</evidence>